<dbReference type="OrthoDB" id="2919534at2759"/>
<dbReference type="PANTHER" id="PTHR33240:SF8">
    <property type="entry name" value="OS03G0439900 PROTEIN"/>
    <property type="match status" value="1"/>
</dbReference>
<dbReference type="RefSeq" id="XP_016444135.1">
    <property type="nucleotide sequence ID" value="XM_016588649.1"/>
</dbReference>
<reference evidence="1" key="1">
    <citation type="submission" date="2025-08" db="UniProtKB">
        <authorList>
            <consortium name="RefSeq"/>
        </authorList>
    </citation>
    <scope>IDENTIFICATION</scope>
</reference>
<sequence>MKGLKLMLIQIGDLPEVAFSLIKGPNGQGNKGFQSSNRFDSGGKVDHGSSSNIIQWRVLEQAKLTENIVSATKLLAGFNLTIVITRGEILLTTHAEGIKNTTMFEVVDGDMGYNVILARPWIHEMKVPSTYHQLLKFPTPEVVKQIRGDQPATREMNVVPRSFQVPEETDAIKSTTEELEQMSLFTGYDRYSIGSGVHKLSLDPNFPPVRQKKRLIADVRNRFVKEEVI</sequence>
<accession>A0A1S3XW82</accession>
<protein>
    <submittedName>
        <fullName evidence="1">Uncharacterized protein</fullName>
    </submittedName>
</protein>
<dbReference type="CDD" id="cd00303">
    <property type="entry name" value="retropepsin_like"/>
    <property type="match status" value="1"/>
</dbReference>
<evidence type="ECO:0000313" key="1">
    <source>
        <dbReference type="RefSeq" id="XP_016444135.1"/>
    </source>
</evidence>
<dbReference type="PaxDb" id="4097-A0A1S3XW82"/>
<dbReference type="KEGG" id="nta:107769433"/>
<gene>
    <name evidence="1" type="primary">LOC107769433</name>
</gene>
<proteinExistence type="predicted"/>
<dbReference type="PANTHER" id="PTHR33240">
    <property type="entry name" value="OS08G0508500 PROTEIN"/>
    <property type="match status" value="1"/>
</dbReference>
<dbReference type="AlphaFoldDB" id="A0A1S3XW82"/>
<name>A0A1S3XW82_TOBAC</name>
<organism evidence="1">
    <name type="scientific">Nicotiana tabacum</name>
    <name type="common">Common tobacco</name>
    <dbReference type="NCBI Taxonomy" id="4097"/>
    <lineage>
        <taxon>Eukaryota</taxon>
        <taxon>Viridiplantae</taxon>
        <taxon>Streptophyta</taxon>
        <taxon>Embryophyta</taxon>
        <taxon>Tracheophyta</taxon>
        <taxon>Spermatophyta</taxon>
        <taxon>Magnoliopsida</taxon>
        <taxon>eudicotyledons</taxon>
        <taxon>Gunneridae</taxon>
        <taxon>Pentapetalae</taxon>
        <taxon>asterids</taxon>
        <taxon>lamiids</taxon>
        <taxon>Solanales</taxon>
        <taxon>Solanaceae</taxon>
        <taxon>Nicotianoideae</taxon>
        <taxon>Nicotianeae</taxon>
        <taxon>Nicotiana</taxon>
    </lineage>
</organism>